<organism evidence="4 5">
    <name type="scientific">Heliorestis acidaminivorans</name>
    <dbReference type="NCBI Taxonomy" id="553427"/>
    <lineage>
        <taxon>Bacteria</taxon>
        <taxon>Bacillati</taxon>
        <taxon>Bacillota</taxon>
        <taxon>Clostridia</taxon>
        <taxon>Eubacteriales</taxon>
        <taxon>Heliobacteriaceae</taxon>
        <taxon>Heliorestis</taxon>
    </lineage>
</organism>
<dbReference type="NCBIfam" id="TIGR00715">
    <property type="entry name" value="precor6x_red"/>
    <property type="match status" value="1"/>
</dbReference>
<keyword evidence="5" id="KW-1185">Reference proteome</keyword>
<dbReference type="EC" id="1.3.1.54" evidence="4"/>
<evidence type="ECO:0000313" key="5">
    <source>
        <dbReference type="Proteomes" id="UP000468766"/>
    </source>
</evidence>
<reference evidence="4 5" key="1">
    <citation type="submission" date="2019-10" db="EMBL/GenBank/DDBJ databases">
        <title>Whole-genome sequence of the extremophile Heliorestis acidaminivorans DSM 24790.</title>
        <authorList>
            <person name="Kyndt J.A."/>
            <person name="Meyer T.E."/>
        </authorList>
    </citation>
    <scope>NUCLEOTIDE SEQUENCE [LARGE SCALE GENOMIC DNA]</scope>
    <source>
        <strain evidence="4 5">DSM 24790</strain>
    </source>
</reference>
<dbReference type="GO" id="GO:0009236">
    <property type="term" value="P:cobalamin biosynthetic process"/>
    <property type="evidence" value="ECO:0007669"/>
    <property type="project" value="UniProtKB-UniPathway"/>
</dbReference>
<evidence type="ECO:0000256" key="3">
    <source>
        <dbReference type="ARBA" id="ARBA00023002"/>
    </source>
</evidence>
<dbReference type="Proteomes" id="UP000468766">
    <property type="component" value="Unassembled WGS sequence"/>
</dbReference>
<dbReference type="EMBL" id="WBXO01000001">
    <property type="protein sequence ID" value="KAB2954184.1"/>
    <property type="molecule type" value="Genomic_DNA"/>
</dbReference>
<keyword evidence="3 4" id="KW-0560">Oxidoreductase</keyword>
<dbReference type="PROSITE" id="PS51014">
    <property type="entry name" value="COBK_CBIJ"/>
    <property type="match status" value="1"/>
</dbReference>
<evidence type="ECO:0000313" key="4">
    <source>
        <dbReference type="EMBL" id="KAB2954184.1"/>
    </source>
</evidence>
<comment type="pathway">
    <text evidence="1">Cofactor biosynthesis; adenosylcobalamin biosynthesis.</text>
</comment>
<dbReference type="PANTHER" id="PTHR36925:SF1">
    <property type="entry name" value="COBALT-PRECORRIN-6A REDUCTASE"/>
    <property type="match status" value="1"/>
</dbReference>
<dbReference type="OrthoDB" id="9780707at2"/>
<name>A0A6I0EUY9_9FIRM</name>
<proteinExistence type="predicted"/>
<accession>A0A6I0EUY9</accession>
<dbReference type="GO" id="GO:0016994">
    <property type="term" value="F:precorrin-6A reductase activity"/>
    <property type="evidence" value="ECO:0007669"/>
    <property type="project" value="UniProtKB-EC"/>
</dbReference>
<dbReference type="InterPro" id="IPR003723">
    <property type="entry name" value="Precorrin-6x_reduct"/>
</dbReference>
<gene>
    <name evidence="4" type="primary">cobK</name>
    <name evidence="4" type="ORF">F9B85_00320</name>
</gene>
<dbReference type="Pfam" id="PF02571">
    <property type="entry name" value="CbiJ"/>
    <property type="match status" value="1"/>
</dbReference>
<dbReference type="UniPathway" id="UPA00148"/>
<protein>
    <submittedName>
        <fullName evidence="4">Precorrin-6A reductase</fullName>
        <ecNumber evidence="4">1.3.1.54</ecNumber>
    </submittedName>
</protein>
<keyword evidence="2" id="KW-0169">Cobalamin biosynthesis</keyword>
<evidence type="ECO:0000256" key="1">
    <source>
        <dbReference type="ARBA" id="ARBA00004953"/>
    </source>
</evidence>
<dbReference type="RefSeq" id="WP_151617630.1">
    <property type="nucleotide sequence ID" value="NZ_WBXO01000001.1"/>
</dbReference>
<evidence type="ECO:0000256" key="2">
    <source>
        <dbReference type="ARBA" id="ARBA00022573"/>
    </source>
</evidence>
<comment type="caution">
    <text evidence="4">The sequence shown here is derived from an EMBL/GenBank/DDBJ whole genome shotgun (WGS) entry which is preliminary data.</text>
</comment>
<dbReference type="PANTHER" id="PTHR36925">
    <property type="entry name" value="COBALT-PRECORRIN-6A REDUCTASE"/>
    <property type="match status" value="1"/>
</dbReference>
<sequence>MIWVAAGTSEASLLLNKLLPLRVPLIITVVSPYGAEILTKAHQDALQKGDLQIHQGALARTEMESFVEKNKIKAILDLTHPYAQIASENLINLARSKNLSYLRYERPRTPLPASEQLIKVSSWSNCLQHLESAKKGEKIFLATGSRILEQAIPDLLTRQLIPYVRLLPESEPIKRCQELGLNPGQIIAIQGPFTYELNKALYEHSGAQWLITKESGAPGGTIEKIQAALELKMTVLVITRPTIEYPLMTNSFDELLLWVKKTI</sequence>
<dbReference type="AlphaFoldDB" id="A0A6I0EUY9"/>